<organism evidence="1 2">
    <name type="scientific">Candidatus Falkowbacteria bacterium CG10_big_fil_rev_8_21_14_0_10_39_11</name>
    <dbReference type="NCBI Taxonomy" id="1974565"/>
    <lineage>
        <taxon>Bacteria</taxon>
        <taxon>Candidatus Falkowiibacteriota</taxon>
    </lineage>
</organism>
<dbReference type="EMBL" id="PFAP01000007">
    <property type="protein sequence ID" value="PIR94362.1"/>
    <property type="molecule type" value="Genomic_DNA"/>
</dbReference>
<reference evidence="2" key="1">
    <citation type="submission" date="2017-09" db="EMBL/GenBank/DDBJ databases">
        <title>Depth-based differentiation of microbial function through sediment-hosted aquifers and enrichment of novel symbionts in the deep terrestrial subsurface.</title>
        <authorList>
            <person name="Probst A.J."/>
            <person name="Ladd B."/>
            <person name="Jarett J.K."/>
            <person name="Geller-Mcgrath D.E."/>
            <person name="Sieber C.M.K."/>
            <person name="Emerson J.B."/>
            <person name="Anantharaman K."/>
            <person name="Thomas B.C."/>
            <person name="Malmstrom R."/>
            <person name="Stieglmeier M."/>
            <person name="Klingl A."/>
            <person name="Woyke T."/>
            <person name="Ryan C.M."/>
            <person name="Banfield J.F."/>
        </authorList>
    </citation>
    <scope>NUCLEOTIDE SEQUENCE [LARGE SCALE GENOMIC DNA]</scope>
</reference>
<dbReference type="PANTHER" id="PTHR38471">
    <property type="entry name" value="FOUR HELIX BUNDLE PROTEIN"/>
    <property type="match status" value="1"/>
</dbReference>
<dbReference type="NCBIfam" id="TIGR02436">
    <property type="entry name" value="four helix bundle protein"/>
    <property type="match status" value="1"/>
</dbReference>
<accession>A0A2H0V5M2</accession>
<dbReference type="InterPro" id="IPR036583">
    <property type="entry name" value="23S_rRNA_IVS_sf"/>
</dbReference>
<dbReference type="InterPro" id="IPR012657">
    <property type="entry name" value="23S_rRNA-intervening_sequence"/>
</dbReference>
<dbReference type="Gene3D" id="1.20.1440.60">
    <property type="entry name" value="23S rRNA-intervening sequence"/>
    <property type="match status" value="1"/>
</dbReference>
<dbReference type="CDD" id="cd16377">
    <property type="entry name" value="23S_rRNA_IVP_like"/>
    <property type="match status" value="1"/>
</dbReference>
<dbReference type="PANTHER" id="PTHR38471:SF2">
    <property type="entry name" value="FOUR HELIX BUNDLE PROTEIN"/>
    <property type="match status" value="1"/>
</dbReference>
<evidence type="ECO:0000313" key="1">
    <source>
        <dbReference type="EMBL" id="PIR94362.1"/>
    </source>
</evidence>
<gene>
    <name evidence="1" type="ORF">COT97_01495</name>
</gene>
<evidence type="ECO:0000313" key="2">
    <source>
        <dbReference type="Proteomes" id="UP000229901"/>
    </source>
</evidence>
<protein>
    <submittedName>
        <fullName evidence="1">Four helix bundle protein</fullName>
    </submittedName>
</protein>
<sequence>MKINEFYDLIAWKKAYSLVLNIYKITKGLPKEEVYGLISQMRRAAISITANIAEGFSRYHFKDKVRFYYQSRGSLSEVLNFVLVIRDLSYINEFESGRLIEDCIEIKKRID</sequence>
<comment type="caution">
    <text evidence="1">The sequence shown here is derived from an EMBL/GenBank/DDBJ whole genome shotgun (WGS) entry which is preliminary data.</text>
</comment>
<dbReference type="SUPFAM" id="SSF158446">
    <property type="entry name" value="IVS-encoded protein-like"/>
    <property type="match status" value="1"/>
</dbReference>
<dbReference type="Proteomes" id="UP000229901">
    <property type="component" value="Unassembled WGS sequence"/>
</dbReference>
<dbReference type="Pfam" id="PF05635">
    <property type="entry name" value="23S_rRNA_IVP"/>
    <property type="match status" value="1"/>
</dbReference>
<dbReference type="AlphaFoldDB" id="A0A2H0V5M2"/>
<name>A0A2H0V5M2_9BACT</name>
<proteinExistence type="predicted"/>